<dbReference type="InterPro" id="IPR003527">
    <property type="entry name" value="MAP_kinase_CS"/>
</dbReference>
<dbReference type="HOGENOM" id="CLU_000288_181_14_1"/>
<dbReference type="PROSITE" id="PS00107">
    <property type="entry name" value="PROTEIN_KINASE_ATP"/>
    <property type="match status" value="1"/>
</dbReference>
<accession>E3LWM6</accession>
<evidence type="ECO:0000313" key="13">
    <source>
        <dbReference type="EMBL" id="EFO83501.1"/>
    </source>
</evidence>
<dbReference type="Gene3D" id="3.30.200.20">
    <property type="entry name" value="Phosphorylase Kinase, domain 1"/>
    <property type="match status" value="2"/>
</dbReference>
<comment type="catalytic activity">
    <reaction evidence="8">
        <text>L-seryl-[protein] + ATP = O-phospho-L-seryl-[protein] + ADP + H(+)</text>
        <dbReference type="Rhea" id="RHEA:17989"/>
        <dbReference type="Rhea" id="RHEA-COMP:9863"/>
        <dbReference type="Rhea" id="RHEA-COMP:11604"/>
        <dbReference type="ChEBI" id="CHEBI:15378"/>
        <dbReference type="ChEBI" id="CHEBI:29999"/>
        <dbReference type="ChEBI" id="CHEBI:30616"/>
        <dbReference type="ChEBI" id="CHEBI:83421"/>
        <dbReference type="ChEBI" id="CHEBI:456216"/>
        <dbReference type="EC" id="2.7.11.24"/>
    </reaction>
</comment>
<dbReference type="PROSITE" id="PS00108">
    <property type="entry name" value="PROTEIN_KINASE_ST"/>
    <property type="match status" value="1"/>
</dbReference>
<dbReference type="GO" id="GO:1902017">
    <property type="term" value="P:regulation of cilium assembly"/>
    <property type="evidence" value="ECO:0007669"/>
    <property type="project" value="EnsemblMetazoa"/>
</dbReference>
<dbReference type="PROSITE" id="PS01351">
    <property type="entry name" value="MAPK"/>
    <property type="match status" value="1"/>
</dbReference>
<comment type="similarity">
    <text evidence="10">Belongs to the protein kinase superfamily. Ser/Thr protein kinase family. MAP kinase subfamily.</text>
</comment>
<dbReference type="GO" id="GO:0005911">
    <property type="term" value="C:cell-cell junction"/>
    <property type="evidence" value="ECO:0007669"/>
    <property type="project" value="EnsemblMetazoa"/>
</dbReference>
<dbReference type="GO" id="GO:0090494">
    <property type="term" value="P:dopamine uptake"/>
    <property type="evidence" value="ECO:0007669"/>
    <property type="project" value="EnsemblMetazoa"/>
</dbReference>
<dbReference type="GO" id="GO:0005524">
    <property type="term" value="F:ATP binding"/>
    <property type="evidence" value="ECO:0007669"/>
    <property type="project" value="UniProtKB-UniRule"/>
</dbReference>
<dbReference type="GO" id="GO:0036064">
    <property type="term" value="C:ciliary basal body"/>
    <property type="evidence" value="ECO:0007669"/>
    <property type="project" value="EnsemblMetazoa"/>
</dbReference>
<dbReference type="PANTHER" id="PTHR24055">
    <property type="entry name" value="MITOGEN-ACTIVATED PROTEIN KINASE"/>
    <property type="match status" value="1"/>
</dbReference>
<keyword evidence="14" id="KW-1185">Reference proteome</keyword>
<dbReference type="AlphaFoldDB" id="E3LWM6"/>
<proteinExistence type="inferred from homology"/>
<gene>
    <name evidence="13" type="ORF">CRE_02911</name>
</gene>
<dbReference type="InterPro" id="IPR011009">
    <property type="entry name" value="Kinase-like_dom_sf"/>
</dbReference>
<evidence type="ECO:0000256" key="7">
    <source>
        <dbReference type="ARBA" id="ARBA00047592"/>
    </source>
</evidence>
<dbReference type="GO" id="GO:0004707">
    <property type="term" value="F:MAP kinase activity"/>
    <property type="evidence" value="ECO:0007669"/>
    <property type="project" value="UniProtKB-EC"/>
</dbReference>
<evidence type="ECO:0000256" key="3">
    <source>
        <dbReference type="ARBA" id="ARBA00022679"/>
    </source>
</evidence>
<organism evidence="14">
    <name type="scientific">Caenorhabditis remanei</name>
    <name type="common">Caenorhabditis vulgaris</name>
    <dbReference type="NCBI Taxonomy" id="31234"/>
    <lineage>
        <taxon>Eukaryota</taxon>
        <taxon>Metazoa</taxon>
        <taxon>Ecdysozoa</taxon>
        <taxon>Nematoda</taxon>
        <taxon>Chromadorea</taxon>
        <taxon>Rhabditida</taxon>
        <taxon>Rhabditina</taxon>
        <taxon>Rhabditomorpha</taxon>
        <taxon>Rhabditoidea</taxon>
        <taxon>Rhabditidae</taxon>
        <taxon>Peloderinae</taxon>
        <taxon>Caenorhabditis</taxon>
    </lineage>
</organism>
<dbReference type="EMBL" id="DS268417">
    <property type="protein sequence ID" value="EFO83501.1"/>
    <property type="molecule type" value="Genomic_DNA"/>
</dbReference>
<evidence type="ECO:0000256" key="10">
    <source>
        <dbReference type="RuleBase" id="RU361165"/>
    </source>
</evidence>
<evidence type="ECO:0000259" key="12">
    <source>
        <dbReference type="PROSITE" id="PS50011"/>
    </source>
</evidence>
<keyword evidence="3 10" id="KW-0808">Transferase</keyword>
<dbReference type="InterPro" id="IPR008271">
    <property type="entry name" value="Ser/Thr_kinase_AS"/>
</dbReference>
<dbReference type="Gene3D" id="1.10.510.10">
    <property type="entry name" value="Transferase(Phosphotransferase) domain 1"/>
    <property type="match status" value="2"/>
</dbReference>
<reference evidence="13" key="1">
    <citation type="submission" date="2007-07" db="EMBL/GenBank/DDBJ databases">
        <title>PCAP assembly of the Caenorhabditis remanei genome.</title>
        <authorList>
            <consortium name="The Caenorhabditis remanei Sequencing Consortium"/>
            <person name="Wilson R.K."/>
        </authorList>
    </citation>
    <scope>NUCLEOTIDE SEQUENCE [LARGE SCALE GENOMIC DNA]</scope>
    <source>
        <strain evidence="13">PB4641</strain>
    </source>
</reference>
<evidence type="ECO:0000256" key="5">
    <source>
        <dbReference type="ARBA" id="ARBA00022777"/>
    </source>
</evidence>
<dbReference type="OrthoDB" id="192887at2759"/>
<name>E3LWM6_CAERE</name>
<feature type="domain" description="Protein kinase" evidence="12">
    <location>
        <begin position="13"/>
        <end position="306"/>
    </location>
</feature>
<keyword evidence="6 9" id="KW-0067">ATP-binding</keyword>
<evidence type="ECO:0000256" key="8">
    <source>
        <dbReference type="ARBA" id="ARBA00048312"/>
    </source>
</evidence>
<dbReference type="InterPro" id="IPR050117">
    <property type="entry name" value="MAPK"/>
</dbReference>
<feature type="binding site" evidence="9">
    <location>
        <position position="42"/>
    </location>
    <ligand>
        <name>ATP</name>
        <dbReference type="ChEBI" id="CHEBI:30616"/>
    </ligand>
</feature>
<dbReference type="InParanoid" id="E3LWM6"/>
<dbReference type="GO" id="GO:1904491">
    <property type="term" value="P:protein localization to ciliary transition zone"/>
    <property type="evidence" value="ECO:0007669"/>
    <property type="project" value="EnsemblMetazoa"/>
</dbReference>
<dbReference type="GO" id="GO:0106310">
    <property type="term" value="F:protein serine kinase activity"/>
    <property type="evidence" value="ECO:0007669"/>
    <property type="project" value="RHEA"/>
</dbReference>
<protein>
    <recommendedName>
        <fullName evidence="1 10">Mitogen-activated protein kinase</fullName>
        <ecNumber evidence="1 10">2.7.11.24</ecNumber>
    </recommendedName>
</protein>
<dbReference type="GO" id="GO:0005930">
    <property type="term" value="C:axoneme"/>
    <property type="evidence" value="ECO:0007669"/>
    <property type="project" value="EnsemblMetazoa"/>
</dbReference>
<feature type="compositionally biased region" description="Polar residues" evidence="11">
    <location>
        <begin position="656"/>
        <end position="665"/>
    </location>
</feature>
<dbReference type="Proteomes" id="UP000008281">
    <property type="component" value="Unassembled WGS sequence"/>
</dbReference>
<dbReference type="FunFam" id="3.30.200.20:FF:000166">
    <property type="entry name" value="Mitogen-activated protein kinase"/>
    <property type="match status" value="1"/>
</dbReference>
<keyword evidence="10" id="KW-0460">Magnesium</keyword>
<dbReference type="SUPFAM" id="SSF56112">
    <property type="entry name" value="Protein kinase-like (PK-like)"/>
    <property type="match status" value="1"/>
</dbReference>
<comment type="activity regulation">
    <text evidence="10">Activated by threonine and tyrosine phosphorylation.</text>
</comment>
<feature type="region of interest" description="Disordered" evidence="11">
    <location>
        <begin position="603"/>
        <end position="684"/>
    </location>
</feature>
<evidence type="ECO:0000256" key="6">
    <source>
        <dbReference type="ARBA" id="ARBA00022840"/>
    </source>
</evidence>
<dbReference type="Pfam" id="PF00069">
    <property type="entry name" value="Pkinase"/>
    <property type="match status" value="1"/>
</dbReference>
<feature type="region of interest" description="Disordered" evidence="11">
    <location>
        <begin position="422"/>
        <end position="444"/>
    </location>
</feature>
<comment type="cofactor">
    <cofactor evidence="10">
        <name>Mg(2+)</name>
        <dbReference type="ChEBI" id="CHEBI:18420"/>
    </cofactor>
</comment>
<dbReference type="EC" id="2.7.11.24" evidence="1 10"/>
<dbReference type="SMART" id="SM00220">
    <property type="entry name" value="S_TKc"/>
    <property type="match status" value="1"/>
</dbReference>
<keyword evidence="5 10" id="KW-0418">Kinase</keyword>
<comment type="catalytic activity">
    <reaction evidence="7 10">
        <text>L-threonyl-[protein] + ATP = O-phospho-L-threonyl-[protein] + ADP + H(+)</text>
        <dbReference type="Rhea" id="RHEA:46608"/>
        <dbReference type="Rhea" id="RHEA-COMP:11060"/>
        <dbReference type="Rhea" id="RHEA-COMP:11605"/>
        <dbReference type="ChEBI" id="CHEBI:15378"/>
        <dbReference type="ChEBI" id="CHEBI:30013"/>
        <dbReference type="ChEBI" id="CHEBI:30616"/>
        <dbReference type="ChEBI" id="CHEBI:61977"/>
        <dbReference type="ChEBI" id="CHEBI:456216"/>
        <dbReference type="EC" id="2.7.11.24"/>
    </reaction>
</comment>
<dbReference type="OMA" id="TQQPTHH"/>
<dbReference type="eggNOG" id="KOG0660">
    <property type="taxonomic scope" value="Eukaryota"/>
</dbReference>
<evidence type="ECO:0000313" key="14">
    <source>
        <dbReference type="Proteomes" id="UP000008281"/>
    </source>
</evidence>
<sequence>MTDDVDAHIHEKFELQKRLGKGAYGIVWKAYDKRSRETVALKKIFDAFRNPTDSQRTFREVMFLQEFGKHPNVIKLYNIFRADNDRDIYLAFEFMEADLHNVIKKGSILKDVHKQYIMCQLFRAIRFLHSGNVLHRDLKPSNVLLDADCRVKLADFGLARSLSSLEDYPEGQKMPDLTEYVATRWYRSPEILLAAKRYTKGVDMWSLGCILAEMLIGRALFPGSSTINQIERIMNTITKPSRQDIASIGSHYAASVLEKMPQRPRKPLDLIITQSQTAAIDMVQREVFGDAAFKRSINLVALYDLTGAHAPGIAESLRRHLLEIGELPGLLGKKFNRAKTGASESGTDPEEVESLGIALVQSYAPIIDEKKGIIADLLRIVSHELNVSVPASPEEFFLGDGTLIRGVHPPRRRKRGITTSHYSLPNEIPETPILKNTGGTSNQGVNRAPEKISEPFLNTNFQKPRVQQLFDNTHITPTTIVINKHETSQDIQLTPKTLNILNIWHTEETFKMPVMRRIQKLSSPAQLLVFAPQKRLTVEQCLVHPYVVQFHNPSEEPTLHYEVYPPLPDHVQLGIDDYRDRLYEMIDEKKASFKRIQHDKIRPFGEDRSRAPIAQAECSDTDYDTARSLQKSTSMDKNTSSSHDSSSGTLRERAQSAESRTSKGSNGEMRNGNGTITNGIKQRRRSIERSRLFANIKPSKILHPHKLISNY</sequence>
<evidence type="ECO:0000256" key="11">
    <source>
        <dbReference type="SAM" id="MobiDB-lite"/>
    </source>
</evidence>
<dbReference type="FunCoup" id="E3LWM6">
    <property type="interactions" value="9"/>
</dbReference>
<feature type="compositionally biased region" description="Polar residues" evidence="11">
    <location>
        <begin position="627"/>
        <end position="639"/>
    </location>
</feature>
<dbReference type="InterPro" id="IPR000719">
    <property type="entry name" value="Prot_kinase_dom"/>
</dbReference>
<evidence type="ECO:0000256" key="2">
    <source>
        <dbReference type="ARBA" id="ARBA00022527"/>
    </source>
</evidence>
<dbReference type="STRING" id="31234.E3LWM6"/>
<keyword evidence="2 10" id="KW-0723">Serine/threonine-protein kinase</keyword>
<dbReference type="FunFam" id="1.10.510.10:FF:000238">
    <property type="entry name" value="Mitogen-activated protein kinase"/>
    <property type="match status" value="1"/>
</dbReference>
<keyword evidence="4 9" id="KW-0547">Nucleotide-binding</keyword>
<evidence type="ECO:0000256" key="4">
    <source>
        <dbReference type="ARBA" id="ARBA00022741"/>
    </source>
</evidence>
<dbReference type="PROSITE" id="PS50011">
    <property type="entry name" value="PROTEIN_KINASE_DOM"/>
    <property type="match status" value="1"/>
</dbReference>
<evidence type="ECO:0000256" key="1">
    <source>
        <dbReference type="ARBA" id="ARBA00012411"/>
    </source>
</evidence>
<dbReference type="CDD" id="cd07852">
    <property type="entry name" value="STKc_MAPK15-like"/>
    <property type="match status" value="1"/>
</dbReference>
<evidence type="ECO:0000256" key="9">
    <source>
        <dbReference type="PROSITE-ProRule" id="PRU10141"/>
    </source>
</evidence>
<dbReference type="InterPro" id="IPR017441">
    <property type="entry name" value="Protein_kinase_ATP_BS"/>
</dbReference>